<comment type="caution">
    <text evidence="1">The sequence shown here is derived from an EMBL/GenBank/DDBJ whole genome shotgun (WGS) entry which is preliminary data.</text>
</comment>
<keyword evidence="2" id="KW-1185">Reference proteome</keyword>
<accession>A0A7Z7BLL4</accession>
<evidence type="ECO:0000313" key="1">
    <source>
        <dbReference type="EMBL" id="SDJ53547.1"/>
    </source>
</evidence>
<name>A0A7Z7BLL4_9BURK</name>
<gene>
    <name evidence="1" type="ORF">SAMN04487926_1605</name>
</gene>
<sequence>MALRAKKSREILNCIRDGVDVYLGSVFSEDEVKLIQRNVDSLRIEFSAKKSLISERRGKFRNIVFYEILCERYPWFKYSVDRDGRVKSNLHEFQINGSGPSLLALLFEKQIEIPSELQRRYGESLCDGNLAVQLERLFRDAQLMYPARDTFVRFIDAVKRAISTREPITVVTGICPDYSYVVKEGLVRFTFEHVGDEIGFSGRKFISMIPALSRFMAALESPYSTCIFGADFECLSVSGEGTSIKCASFEFVDKVKRQLKKISMSVSVPVEVSFFFDRVGGEDVWLRRHGQILDRLLQGDYGETGLSGPDVEEIFASRKSLYRAWFSDAEESFLKHLFLKQAAEFALIGEIYDHAFRNFVIFGVDHFKMEPFYSFSKRVPVIYRKMDYT</sequence>
<dbReference type="AlphaFoldDB" id="A0A7Z7BLL4"/>
<reference evidence="1" key="1">
    <citation type="submission" date="2016-10" db="EMBL/GenBank/DDBJ databases">
        <authorList>
            <person name="Varghese N."/>
            <person name="Submissions S."/>
        </authorList>
    </citation>
    <scope>NUCLEOTIDE SEQUENCE [LARGE SCALE GENOMIC DNA]</scope>
    <source>
        <strain evidence="1">YR281</strain>
    </source>
</reference>
<organism evidence="1 2">
    <name type="scientific">Paraburkholderia steynii</name>
    <dbReference type="NCBI Taxonomy" id="1245441"/>
    <lineage>
        <taxon>Bacteria</taxon>
        <taxon>Pseudomonadati</taxon>
        <taxon>Pseudomonadota</taxon>
        <taxon>Betaproteobacteria</taxon>
        <taxon>Burkholderiales</taxon>
        <taxon>Burkholderiaceae</taxon>
        <taxon>Paraburkholderia</taxon>
    </lineage>
</organism>
<dbReference type="Proteomes" id="UP000198900">
    <property type="component" value="Unassembled WGS sequence"/>
</dbReference>
<protein>
    <submittedName>
        <fullName evidence="1">Uncharacterized protein</fullName>
    </submittedName>
</protein>
<proteinExistence type="predicted"/>
<dbReference type="EMBL" id="FNDI01000060">
    <property type="protein sequence ID" value="SDJ53547.1"/>
    <property type="molecule type" value="Genomic_DNA"/>
</dbReference>
<evidence type="ECO:0000313" key="2">
    <source>
        <dbReference type="Proteomes" id="UP000198900"/>
    </source>
</evidence>